<dbReference type="InterPro" id="IPR037066">
    <property type="entry name" value="Plug_dom_sf"/>
</dbReference>
<keyword evidence="3 10" id="KW-1134">Transmembrane beta strand</keyword>
<keyword evidence="2 10" id="KW-0813">Transport</keyword>
<evidence type="ECO:0000256" key="4">
    <source>
        <dbReference type="ARBA" id="ARBA00022692"/>
    </source>
</evidence>
<dbReference type="InterPro" id="IPR036942">
    <property type="entry name" value="Beta-barrel_TonB_sf"/>
</dbReference>
<dbReference type="RefSeq" id="WP_204200016.1">
    <property type="nucleotide sequence ID" value="NZ_JAFEMC010000005.1"/>
</dbReference>
<evidence type="ECO:0000256" key="3">
    <source>
        <dbReference type="ARBA" id="ARBA00022452"/>
    </source>
</evidence>
<evidence type="ECO:0000259" key="14">
    <source>
        <dbReference type="Pfam" id="PF07715"/>
    </source>
</evidence>
<evidence type="ECO:0000313" key="16">
    <source>
        <dbReference type="Proteomes" id="UP000763641"/>
    </source>
</evidence>
<dbReference type="EMBL" id="JAFEMC010000005">
    <property type="protein sequence ID" value="MBM6577917.1"/>
    <property type="molecule type" value="Genomic_DNA"/>
</dbReference>
<evidence type="ECO:0000256" key="5">
    <source>
        <dbReference type="ARBA" id="ARBA00022729"/>
    </source>
</evidence>
<keyword evidence="7 10" id="KW-0472">Membrane</keyword>
<dbReference type="InterPro" id="IPR000531">
    <property type="entry name" value="Beta-barrel_TonB"/>
</dbReference>
<dbReference type="SUPFAM" id="SSF56935">
    <property type="entry name" value="Porins"/>
    <property type="match status" value="1"/>
</dbReference>
<gene>
    <name evidence="15" type="ORF">ILT43_16160</name>
</gene>
<dbReference type="PROSITE" id="PS52016">
    <property type="entry name" value="TONB_DEPENDENT_REC_3"/>
    <property type="match status" value="1"/>
</dbReference>
<feature type="domain" description="TonB-dependent receptor-like beta-barrel" evidence="13">
    <location>
        <begin position="290"/>
        <end position="694"/>
    </location>
</feature>
<organism evidence="15 16">
    <name type="scientific">Sphingomonas longa</name>
    <dbReference type="NCBI Taxonomy" id="2778730"/>
    <lineage>
        <taxon>Bacteria</taxon>
        <taxon>Pseudomonadati</taxon>
        <taxon>Pseudomonadota</taxon>
        <taxon>Alphaproteobacteria</taxon>
        <taxon>Sphingomonadales</taxon>
        <taxon>Sphingomonadaceae</taxon>
        <taxon>Sphingomonas</taxon>
    </lineage>
</organism>
<dbReference type="InterPro" id="IPR039426">
    <property type="entry name" value="TonB-dep_rcpt-like"/>
</dbReference>
<feature type="domain" description="TonB-dependent receptor plug" evidence="14">
    <location>
        <begin position="53"/>
        <end position="158"/>
    </location>
</feature>
<keyword evidence="16" id="KW-1185">Reference proteome</keyword>
<feature type="signal peptide" evidence="12">
    <location>
        <begin position="1"/>
        <end position="22"/>
    </location>
</feature>
<keyword evidence="8 15" id="KW-0675">Receptor</keyword>
<dbReference type="PANTHER" id="PTHR30069">
    <property type="entry name" value="TONB-DEPENDENT OUTER MEMBRANE RECEPTOR"/>
    <property type="match status" value="1"/>
</dbReference>
<evidence type="ECO:0000256" key="10">
    <source>
        <dbReference type="PROSITE-ProRule" id="PRU01360"/>
    </source>
</evidence>
<dbReference type="InterPro" id="IPR012910">
    <property type="entry name" value="Plug_dom"/>
</dbReference>
<name>A0ABS2DAE8_9SPHN</name>
<keyword evidence="6 11" id="KW-0798">TonB box</keyword>
<dbReference type="Pfam" id="PF00593">
    <property type="entry name" value="TonB_dep_Rec_b-barrel"/>
    <property type="match status" value="1"/>
</dbReference>
<evidence type="ECO:0000256" key="6">
    <source>
        <dbReference type="ARBA" id="ARBA00023077"/>
    </source>
</evidence>
<sequence>MSRTSPRVAAAALACVPCAVLAQVAPPPPPVQQPDEIIVTGTALTLTTGIAGQTVTTIDTRDIALTPATTIGDIVKLAPGVAFIQGNGPRDVGVSIRGSNARQSFGARNIQVFEDDFPVTQPDGLARFDLTDPHAYGAVDIVRGPSSARYGNFALGGAVNFRSRSGREVDGLEVGSDVGRYGYANVYATLGKAGPGYDYSIFASLVGGKGSTGHTDYRTGTINALGTFAVDGNDRIALKLIHNTGEFRLSTRLSYAQYLANPYQQGCERAATAAPGCATIQVFVNGRNGPRIAQTAAEADLARDDKRTIIGVRHEHDFSSHATLRTQGTFDRRDVYQPTSATPFRGTLNSYQLSSDLTVRSGATTGFLQVAYGSLENRSYSFAKTPAGRDGFGAPTQFVVGDVRNLAIRARGEMALTPRLLAVAGVGAERSWIDVVQTGFTYPLNTTRVVSVIPAERRFDNLAPEASLRWRAIDAVTLHARIAKGYGIPQAGGLFVTQAGIPGDNRALKSQRNTGVDLGATVALGGTLTAEATVYQEWFRNELVSQSAGVNLLAYTSNVPRSVHRGVELGLDWRPVAGLRALASYGYTDQTYRDFQERLTTGTVSRTIDRRGNAIPGVVPHFGNVRLGYDQPTGPAAGLGGFVETNVRSRYWLDNGNRLRVPGYSLVNLNLHYDPPPGDGGWRRLSYFVSVQNVADKTYVGSASIVSDSLSAAGVENGAAVLRNVGSALYAGQPRTWFAGIKARFQ</sequence>
<comment type="caution">
    <text evidence="15">The sequence shown here is derived from an EMBL/GenBank/DDBJ whole genome shotgun (WGS) entry which is preliminary data.</text>
</comment>
<evidence type="ECO:0000256" key="1">
    <source>
        <dbReference type="ARBA" id="ARBA00004571"/>
    </source>
</evidence>
<dbReference type="Gene3D" id="2.40.170.20">
    <property type="entry name" value="TonB-dependent receptor, beta-barrel domain"/>
    <property type="match status" value="1"/>
</dbReference>
<evidence type="ECO:0000256" key="7">
    <source>
        <dbReference type="ARBA" id="ARBA00023136"/>
    </source>
</evidence>
<proteinExistence type="inferred from homology"/>
<evidence type="ECO:0000256" key="12">
    <source>
        <dbReference type="SAM" id="SignalP"/>
    </source>
</evidence>
<accession>A0ABS2DAE8</accession>
<keyword evidence="4 10" id="KW-0812">Transmembrane</keyword>
<protein>
    <submittedName>
        <fullName evidence="15">TonB-dependent receptor</fullName>
    </submittedName>
</protein>
<evidence type="ECO:0000256" key="11">
    <source>
        <dbReference type="RuleBase" id="RU003357"/>
    </source>
</evidence>
<dbReference type="Proteomes" id="UP000763641">
    <property type="component" value="Unassembled WGS sequence"/>
</dbReference>
<feature type="chain" id="PRO_5047132202" evidence="12">
    <location>
        <begin position="23"/>
        <end position="746"/>
    </location>
</feature>
<evidence type="ECO:0000256" key="9">
    <source>
        <dbReference type="ARBA" id="ARBA00023237"/>
    </source>
</evidence>
<evidence type="ECO:0000259" key="13">
    <source>
        <dbReference type="Pfam" id="PF00593"/>
    </source>
</evidence>
<evidence type="ECO:0000256" key="2">
    <source>
        <dbReference type="ARBA" id="ARBA00022448"/>
    </source>
</evidence>
<reference evidence="15 16" key="1">
    <citation type="submission" date="2020-12" db="EMBL/GenBank/DDBJ databases">
        <title>Sphingomonas sp.</title>
        <authorList>
            <person name="Kim M.K."/>
        </authorList>
    </citation>
    <scope>NUCLEOTIDE SEQUENCE [LARGE SCALE GENOMIC DNA]</scope>
    <source>
        <strain evidence="15 16">BT552</strain>
    </source>
</reference>
<comment type="subcellular location">
    <subcellularLocation>
        <location evidence="1 10">Cell outer membrane</location>
        <topology evidence="1 10">Multi-pass membrane protein</topology>
    </subcellularLocation>
</comment>
<dbReference type="PANTHER" id="PTHR30069:SF29">
    <property type="entry name" value="HEMOGLOBIN AND HEMOGLOBIN-HAPTOGLOBIN-BINDING PROTEIN 1-RELATED"/>
    <property type="match status" value="1"/>
</dbReference>
<evidence type="ECO:0000313" key="15">
    <source>
        <dbReference type="EMBL" id="MBM6577917.1"/>
    </source>
</evidence>
<dbReference type="CDD" id="cd01347">
    <property type="entry name" value="ligand_gated_channel"/>
    <property type="match status" value="1"/>
</dbReference>
<keyword evidence="5 12" id="KW-0732">Signal</keyword>
<comment type="similarity">
    <text evidence="10 11">Belongs to the TonB-dependent receptor family.</text>
</comment>
<keyword evidence="9 10" id="KW-0998">Cell outer membrane</keyword>
<dbReference type="Pfam" id="PF07715">
    <property type="entry name" value="Plug"/>
    <property type="match status" value="1"/>
</dbReference>
<evidence type="ECO:0000256" key="8">
    <source>
        <dbReference type="ARBA" id="ARBA00023170"/>
    </source>
</evidence>
<dbReference type="Gene3D" id="2.170.130.10">
    <property type="entry name" value="TonB-dependent receptor, plug domain"/>
    <property type="match status" value="1"/>
</dbReference>